<sequence length="76" mass="8913">MQTLEAGIRIPGKNRRNEQNACKKYGRKVRDGRPESELTLCHHRVKPYYNTNDHNKLAQGEDVLRLSPFYQVESEK</sequence>
<evidence type="ECO:0000256" key="1">
    <source>
        <dbReference type="SAM" id="MobiDB-lite"/>
    </source>
</evidence>
<protein>
    <submittedName>
        <fullName evidence="2">Uncharacterized protein</fullName>
    </submittedName>
</protein>
<dbReference type="Proteomes" id="UP000315534">
    <property type="component" value="Unassembled WGS sequence"/>
</dbReference>
<proteinExistence type="predicted"/>
<reference evidence="2 3" key="1">
    <citation type="submission" date="2019-03" db="EMBL/GenBank/DDBJ databases">
        <title>Metabolic potential of uncultured bacteria and archaea associated with petroleum seepage in deep-sea sediments.</title>
        <authorList>
            <person name="Dong X."/>
            <person name="Hubert C."/>
        </authorList>
    </citation>
    <scope>NUCLEOTIDE SEQUENCE [LARGE SCALE GENOMIC DNA]</scope>
    <source>
        <strain evidence="2">E29_bin36</strain>
    </source>
</reference>
<evidence type="ECO:0000313" key="2">
    <source>
        <dbReference type="EMBL" id="TET80392.1"/>
    </source>
</evidence>
<gene>
    <name evidence="2" type="ORF">E3J38_05630</name>
</gene>
<accession>A0A523XMD8</accession>
<dbReference type="EMBL" id="SOIP01000336">
    <property type="protein sequence ID" value="TET80392.1"/>
    <property type="molecule type" value="Genomic_DNA"/>
</dbReference>
<dbReference type="AlphaFoldDB" id="A0A523XMD8"/>
<organism evidence="2 3">
    <name type="scientific">candidate division TA06 bacterium</name>
    <dbReference type="NCBI Taxonomy" id="2250710"/>
    <lineage>
        <taxon>Bacteria</taxon>
        <taxon>Bacteria division TA06</taxon>
    </lineage>
</organism>
<name>A0A523XMD8_UNCT6</name>
<comment type="caution">
    <text evidence="2">The sequence shown here is derived from an EMBL/GenBank/DDBJ whole genome shotgun (WGS) entry which is preliminary data.</text>
</comment>
<feature type="region of interest" description="Disordered" evidence="1">
    <location>
        <begin position="1"/>
        <end position="29"/>
    </location>
</feature>
<evidence type="ECO:0000313" key="3">
    <source>
        <dbReference type="Proteomes" id="UP000315534"/>
    </source>
</evidence>